<gene>
    <name evidence="3" type="ORF">AECFJODE_00023</name>
    <name evidence="2" type="ORF">FICJDHNH_00015</name>
    <name evidence="4" type="ORF">PPJMCGDE_00015</name>
</gene>
<evidence type="ECO:0000313" key="4">
    <source>
        <dbReference type="EMBL" id="QNO50644.1"/>
    </source>
</evidence>
<name>A0A7G9Y6P1_9EURY</name>
<reference evidence="2" key="1">
    <citation type="submission" date="2020-06" db="EMBL/GenBank/DDBJ databases">
        <title>Unique genomic features of the anaerobic methanotrophic archaea.</title>
        <authorList>
            <person name="Chadwick G.L."/>
            <person name="Skennerton C.T."/>
            <person name="Laso-Perez R."/>
            <person name="Leu A.O."/>
            <person name="Speth D.R."/>
            <person name="Yu H."/>
            <person name="Morgan-Lang C."/>
            <person name="Hatzenpichler R."/>
            <person name="Goudeau D."/>
            <person name="Malmstrom R."/>
            <person name="Brazelton W.J."/>
            <person name="Woyke T."/>
            <person name="Hallam S.J."/>
            <person name="Tyson G.W."/>
            <person name="Wegener G."/>
            <person name="Boetius A."/>
            <person name="Orphan V."/>
        </authorList>
    </citation>
    <scope>NUCLEOTIDE SEQUENCE</scope>
</reference>
<protein>
    <submittedName>
        <fullName evidence="2">Uncharacterized protein</fullName>
    </submittedName>
</protein>
<feature type="transmembrane region" description="Helical" evidence="1">
    <location>
        <begin position="44"/>
        <end position="66"/>
    </location>
</feature>
<keyword evidence="1" id="KW-1133">Transmembrane helix</keyword>
<feature type="transmembrane region" description="Helical" evidence="1">
    <location>
        <begin position="17"/>
        <end position="38"/>
    </location>
</feature>
<evidence type="ECO:0000313" key="3">
    <source>
        <dbReference type="EMBL" id="QNO43970.1"/>
    </source>
</evidence>
<evidence type="ECO:0000256" key="1">
    <source>
        <dbReference type="SAM" id="Phobius"/>
    </source>
</evidence>
<keyword evidence="1" id="KW-0812">Transmembrane</keyword>
<sequence length="85" mass="9486">MNQNENQKIPPGLASRVVVSIIVFFGLLIFAIIYVAFFASSFSLFQQIAVILVALLVGVAILGAMWTSWGIKYGKEWEEKCCEEK</sequence>
<dbReference type="EMBL" id="MT631444">
    <property type="protein sequence ID" value="QNO50644.1"/>
    <property type="molecule type" value="Genomic_DNA"/>
</dbReference>
<proteinExistence type="predicted"/>
<accession>A0A7G9Y6P1</accession>
<evidence type="ECO:0000313" key="2">
    <source>
        <dbReference type="EMBL" id="QNO43675.1"/>
    </source>
</evidence>
<dbReference type="EMBL" id="MT630878">
    <property type="protein sequence ID" value="QNO43970.1"/>
    <property type="molecule type" value="Genomic_DNA"/>
</dbReference>
<keyword evidence="1" id="KW-0472">Membrane</keyword>
<dbReference type="AlphaFoldDB" id="A0A7G9Y6P1"/>
<dbReference type="EMBL" id="MT630849">
    <property type="protein sequence ID" value="QNO43675.1"/>
    <property type="molecule type" value="Genomic_DNA"/>
</dbReference>
<organism evidence="2">
    <name type="scientific">Candidatus Methanogaster sp. ANME-2c ERB4</name>
    <dbReference type="NCBI Taxonomy" id="2759911"/>
    <lineage>
        <taxon>Archaea</taxon>
        <taxon>Methanobacteriati</taxon>
        <taxon>Methanobacteriota</taxon>
        <taxon>Stenosarchaea group</taxon>
        <taxon>Methanomicrobia</taxon>
        <taxon>Methanosarcinales</taxon>
        <taxon>ANME-2 cluster</taxon>
        <taxon>Candidatus Methanogasteraceae</taxon>
        <taxon>Candidatus Methanogaster</taxon>
    </lineage>
</organism>